<protein>
    <submittedName>
        <fullName evidence="2">Uncharacterized protein</fullName>
    </submittedName>
</protein>
<organism evidence="2 3">
    <name type="scientific">Flavobacterium turcicum</name>
    <dbReference type="NCBI Taxonomy" id="2764718"/>
    <lineage>
        <taxon>Bacteria</taxon>
        <taxon>Pseudomonadati</taxon>
        <taxon>Bacteroidota</taxon>
        <taxon>Flavobacteriia</taxon>
        <taxon>Flavobacteriales</taxon>
        <taxon>Flavobacteriaceae</taxon>
        <taxon>Flavobacterium</taxon>
    </lineage>
</organism>
<keyword evidence="3" id="KW-1185">Reference proteome</keyword>
<keyword evidence="1" id="KW-0732">Signal</keyword>
<evidence type="ECO:0000313" key="3">
    <source>
        <dbReference type="Proteomes" id="UP000621670"/>
    </source>
</evidence>
<dbReference type="EMBL" id="JACRUM010000005">
    <property type="protein sequence ID" value="MBC5863885.1"/>
    <property type="molecule type" value="Genomic_DNA"/>
</dbReference>
<sequence length="195" mass="21226">MKNLFIITVSFLLSFSYSQAQILAGTLNVTGMPSFTQSVNAVVVEAGIDDGTVGFESNFDATKIGFVLNPILLLSSSLLCEQNVYRYKVYINSVNAPANLIIEAKTTVNSGQRFPTVSIYDTLLIKPLGQRNLMPSNGGNYIAVPNNATQAVKIMEFIGCRKDIPIQFRIKPSSLCPAGTYNIEIKYTVVASLTL</sequence>
<gene>
    <name evidence="2" type="ORF">H8R26_10665</name>
</gene>
<comment type="caution">
    <text evidence="2">The sequence shown here is derived from an EMBL/GenBank/DDBJ whole genome shotgun (WGS) entry which is preliminary data.</text>
</comment>
<feature type="chain" id="PRO_5047287907" evidence="1">
    <location>
        <begin position="21"/>
        <end position="195"/>
    </location>
</feature>
<accession>A0ABR7JHC1</accession>
<reference evidence="2 3" key="1">
    <citation type="submission" date="2020-08" db="EMBL/GenBank/DDBJ databases">
        <title>Description of novel Flavobacterium F-400 isolate.</title>
        <authorList>
            <person name="Saticioglu I."/>
            <person name="Duman M."/>
            <person name="Altun S."/>
        </authorList>
    </citation>
    <scope>NUCLEOTIDE SEQUENCE [LARGE SCALE GENOMIC DNA]</scope>
    <source>
        <strain evidence="2 3">F-400</strain>
    </source>
</reference>
<proteinExistence type="predicted"/>
<feature type="signal peptide" evidence="1">
    <location>
        <begin position="1"/>
        <end position="20"/>
    </location>
</feature>
<dbReference type="Proteomes" id="UP000621670">
    <property type="component" value="Unassembled WGS sequence"/>
</dbReference>
<name>A0ABR7JHC1_9FLAO</name>
<dbReference type="RefSeq" id="WP_166135607.1">
    <property type="nucleotide sequence ID" value="NZ_JAAOBY010000004.1"/>
</dbReference>
<evidence type="ECO:0000256" key="1">
    <source>
        <dbReference type="SAM" id="SignalP"/>
    </source>
</evidence>
<evidence type="ECO:0000313" key="2">
    <source>
        <dbReference type="EMBL" id="MBC5863885.1"/>
    </source>
</evidence>